<dbReference type="EMBL" id="CAJNON010000675">
    <property type="protein sequence ID" value="CAF1351550.1"/>
    <property type="molecule type" value="Genomic_DNA"/>
</dbReference>
<evidence type="ECO:0000256" key="2">
    <source>
        <dbReference type="SAM" id="Phobius"/>
    </source>
</evidence>
<sequence length="334" mass="37910">MEDNYDSEVTPMIQSDPSLNLSPTKQNNFVNNRKQNSNNRLFTSFLILFLVFIFIAIVAVPILQIVLGSLYINECPIDHRIPIYLIVAGGATLILFITLAMKIIMEKSSLWIIPHGLAVLFCLGWFITGSVWIFHAKSKVQHYRPDISSTYCQYSVFNCAFSTLFINPSLNLSPTKQNNFVNNRKQNSNNKLFTSFLILFLVFIFISIVAVPILQIVLGSLYINECPIDHRIPIYLIVAGGATLILFITLAMKIIMEKSSLWIIPHGLPVLFCLGWFITGSVWIFHAKSKVQHYRPDVSSTYCQYSVFNCAFGTLFISYGFLFASVWNNNNTSK</sequence>
<dbReference type="PANTHER" id="PTHR33444:SF12">
    <property type="entry name" value="TRANSMEMBRANE PROTEIN 272"/>
    <property type="match status" value="1"/>
</dbReference>
<feature type="transmembrane region" description="Helical" evidence="2">
    <location>
        <begin position="234"/>
        <end position="255"/>
    </location>
</feature>
<accession>A0A815HGM3</accession>
<keyword evidence="2" id="KW-0812">Transmembrane</keyword>
<evidence type="ECO:0000256" key="1">
    <source>
        <dbReference type="SAM" id="MobiDB-lite"/>
    </source>
</evidence>
<feature type="compositionally biased region" description="Polar residues" evidence="1">
    <location>
        <begin position="12"/>
        <end position="22"/>
    </location>
</feature>
<dbReference type="AlphaFoldDB" id="A0A815HGM3"/>
<dbReference type="Proteomes" id="UP000663891">
    <property type="component" value="Unassembled WGS sequence"/>
</dbReference>
<reference evidence="3" key="1">
    <citation type="submission" date="2021-02" db="EMBL/GenBank/DDBJ databases">
        <authorList>
            <person name="Nowell W R."/>
        </authorList>
    </citation>
    <scope>NUCLEOTIDE SEQUENCE</scope>
</reference>
<feature type="transmembrane region" description="Helical" evidence="2">
    <location>
        <begin position="111"/>
        <end position="134"/>
    </location>
</feature>
<evidence type="ECO:0000313" key="4">
    <source>
        <dbReference type="Proteomes" id="UP000663891"/>
    </source>
</evidence>
<organism evidence="3 4">
    <name type="scientific">Adineta steineri</name>
    <dbReference type="NCBI Taxonomy" id="433720"/>
    <lineage>
        <taxon>Eukaryota</taxon>
        <taxon>Metazoa</taxon>
        <taxon>Spiralia</taxon>
        <taxon>Gnathifera</taxon>
        <taxon>Rotifera</taxon>
        <taxon>Eurotatoria</taxon>
        <taxon>Bdelloidea</taxon>
        <taxon>Adinetida</taxon>
        <taxon>Adinetidae</taxon>
        <taxon>Adineta</taxon>
    </lineage>
</organism>
<dbReference type="InterPro" id="IPR040350">
    <property type="entry name" value="TMEM272"/>
</dbReference>
<feature type="transmembrane region" description="Helical" evidence="2">
    <location>
        <begin position="267"/>
        <end position="285"/>
    </location>
</feature>
<dbReference type="PANTHER" id="PTHR33444">
    <property type="entry name" value="SI:DKEY-19B23.12-RELATED"/>
    <property type="match status" value="1"/>
</dbReference>
<protein>
    <recommendedName>
        <fullName evidence="5">Transmembrane protein</fullName>
    </recommendedName>
</protein>
<proteinExistence type="predicted"/>
<dbReference type="OrthoDB" id="6157510at2759"/>
<feature type="transmembrane region" description="Helical" evidence="2">
    <location>
        <begin position="305"/>
        <end position="327"/>
    </location>
</feature>
<feature type="region of interest" description="Disordered" evidence="1">
    <location>
        <begin position="1"/>
        <end position="22"/>
    </location>
</feature>
<feature type="transmembrane region" description="Helical" evidence="2">
    <location>
        <begin position="45"/>
        <end position="71"/>
    </location>
</feature>
<name>A0A815HGM3_9BILA</name>
<keyword evidence="2" id="KW-1133">Transmembrane helix</keyword>
<feature type="transmembrane region" description="Helical" evidence="2">
    <location>
        <begin position="83"/>
        <end position="105"/>
    </location>
</feature>
<evidence type="ECO:0008006" key="5">
    <source>
        <dbReference type="Google" id="ProtNLM"/>
    </source>
</evidence>
<comment type="caution">
    <text evidence="3">The sequence shown here is derived from an EMBL/GenBank/DDBJ whole genome shotgun (WGS) entry which is preliminary data.</text>
</comment>
<keyword evidence="2" id="KW-0472">Membrane</keyword>
<gene>
    <name evidence="3" type="ORF">VCS650_LOCUS33799</name>
</gene>
<evidence type="ECO:0000313" key="3">
    <source>
        <dbReference type="EMBL" id="CAF1351550.1"/>
    </source>
</evidence>
<feature type="transmembrane region" description="Helical" evidence="2">
    <location>
        <begin position="192"/>
        <end position="214"/>
    </location>
</feature>